<organism evidence="2 3">
    <name type="scientific">Shimia aestuarii</name>
    <dbReference type="NCBI Taxonomy" id="254406"/>
    <lineage>
        <taxon>Bacteria</taxon>
        <taxon>Pseudomonadati</taxon>
        <taxon>Pseudomonadota</taxon>
        <taxon>Alphaproteobacteria</taxon>
        <taxon>Rhodobacterales</taxon>
        <taxon>Roseobacteraceae</taxon>
    </lineage>
</organism>
<evidence type="ECO:0000256" key="1">
    <source>
        <dbReference type="SAM" id="MobiDB-lite"/>
    </source>
</evidence>
<reference evidence="2 3" key="1">
    <citation type="submission" date="2016-10" db="EMBL/GenBank/DDBJ databases">
        <authorList>
            <person name="de Groot N.N."/>
        </authorList>
    </citation>
    <scope>NUCLEOTIDE SEQUENCE [LARGE SCALE GENOMIC DNA]</scope>
    <source>
        <strain evidence="2 3">DSM 15283</strain>
    </source>
</reference>
<name>A0A1I4LIA9_9RHOB</name>
<accession>A0A1I4LIA9</accession>
<protein>
    <submittedName>
        <fullName evidence="2">Uncharacterized protein</fullName>
    </submittedName>
</protein>
<gene>
    <name evidence="2" type="ORF">SAMN04488042_102103</name>
</gene>
<keyword evidence="3" id="KW-1185">Reference proteome</keyword>
<dbReference type="Proteomes" id="UP000199144">
    <property type="component" value="Unassembled WGS sequence"/>
</dbReference>
<proteinExistence type="predicted"/>
<sequence>MPEKIFTYEAEGLTYSVVIYEENGEFFADITVEEGGMDVNAIYFGDDDFSGSSESLSGPLNMNGARLDGEKVQWDSAAELSDPGLGPEGTDKETYVGEGDTLTVQLDITSLDEIDVFGIRATSTTTPEGSIKAVSDEPEEPEEPEEPLIEKVFFETTVEGGPINGVFVVDEEREGYGHALGEDVEPTFENYLAYFEENIADEDYNIGTLTNITFYEFGEQGWPVELFNIEAPEGGFQSADEVLEAYYAALEDGALEGYGGDSGLELMAALSIDDSGEEDDPVVEDDAEDFDVELI</sequence>
<dbReference type="RefSeq" id="WP_093092860.1">
    <property type="nucleotide sequence ID" value="NZ_FOTQ01000002.1"/>
</dbReference>
<feature type="region of interest" description="Disordered" evidence="1">
    <location>
        <begin position="275"/>
        <end position="295"/>
    </location>
</feature>
<evidence type="ECO:0000313" key="3">
    <source>
        <dbReference type="Proteomes" id="UP000199144"/>
    </source>
</evidence>
<feature type="region of interest" description="Disordered" evidence="1">
    <location>
        <begin position="125"/>
        <end position="146"/>
    </location>
</feature>
<dbReference type="OrthoDB" id="7841616at2"/>
<feature type="compositionally biased region" description="Acidic residues" evidence="1">
    <location>
        <begin position="136"/>
        <end position="146"/>
    </location>
</feature>
<dbReference type="AlphaFoldDB" id="A0A1I4LIA9"/>
<evidence type="ECO:0000313" key="2">
    <source>
        <dbReference type="EMBL" id="SFL90745.1"/>
    </source>
</evidence>
<dbReference type="EMBL" id="FOTQ01000002">
    <property type="protein sequence ID" value="SFL90745.1"/>
    <property type="molecule type" value="Genomic_DNA"/>
</dbReference>